<name>A0A974VY27_9NOCA</name>
<reference evidence="2 3" key="1">
    <citation type="journal article" date="2021" name="Microbiol. Resour. Announc.">
        <title>Complete Genome Sequences of Two Rhodococcus sp. Strains with Large and Linear Chromosomes, Isolated from Apple Rhizosphere.</title>
        <authorList>
            <person name="Benning S."/>
            <person name="Brugnone N."/>
            <person name="Siani R."/>
            <person name="Kublik S."/>
            <person name="Schloter M."/>
            <person name="Rad V."/>
        </authorList>
    </citation>
    <scope>NUCLEOTIDE SEQUENCE [LARGE SCALE GENOMIC DNA]</scope>
    <source>
        <strain evidence="2 3">R79</strain>
    </source>
</reference>
<evidence type="ECO:0000256" key="1">
    <source>
        <dbReference type="SAM" id="Phobius"/>
    </source>
</evidence>
<gene>
    <name evidence="2" type="ORF">JWS13_03665</name>
</gene>
<reference evidence="2 3" key="2">
    <citation type="journal article" date="2022" name="Arch. Microbiol.">
        <title>Rhodococcus pseudokoreensis sp. nov. isolated from the rhizosphere of young M26 apple rootstocks.</title>
        <authorList>
            <person name="Kampfer P."/>
            <person name="Glaeser S.P."/>
            <person name="Blom J."/>
            <person name="Wolf J."/>
            <person name="Benning S."/>
            <person name="Schloter M."/>
            <person name="Neumann-Schaal M."/>
        </authorList>
    </citation>
    <scope>NUCLEOTIDE SEQUENCE [LARGE SCALE GENOMIC DNA]</scope>
    <source>
        <strain evidence="2 3">R79</strain>
    </source>
</reference>
<proteinExistence type="predicted"/>
<accession>A0A974VY27</accession>
<dbReference type="Proteomes" id="UP000662986">
    <property type="component" value="Plasmid unnamed4"/>
</dbReference>
<geneLocation type="plasmid" evidence="2 3">
    <name>unnamed4</name>
</geneLocation>
<keyword evidence="1" id="KW-0812">Transmembrane</keyword>
<evidence type="ECO:0000313" key="3">
    <source>
        <dbReference type="Proteomes" id="UP000662986"/>
    </source>
</evidence>
<keyword evidence="2" id="KW-0614">Plasmid</keyword>
<organism evidence="2 3">
    <name type="scientific">Rhodococcus pseudokoreensis</name>
    <dbReference type="NCBI Taxonomy" id="2811421"/>
    <lineage>
        <taxon>Bacteria</taxon>
        <taxon>Bacillati</taxon>
        <taxon>Actinomycetota</taxon>
        <taxon>Actinomycetes</taxon>
        <taxon>Mycobacteriales</taxon>
        <taxon>Nocardiaceae</taxon>
        <taxon>Rhodococcus</taxon>
    </lineage>
</organism>
<sequence length="65" mass="7007">MGGIVIGMFIIGGIMPIMRIHIIIMSIMVIPILLTSFSDPVAVSWLPREGSRRSVGLVEGSVQGR</sequence>
<dbReference type="EMBL" id="CP070615">
    <property type="protein sequence ID" value="QSE87750.1"/>
    <property type="molecule type" value="Genomic_DNA"/>
</dbReference>
<keyword evidence="1" id="KW-0472">Membrane</keyword>
<evidence type="ECO:0000313" key="2">
    <source>
        <dbReference type="EMBL" id="QSE87750.1"/>
    </source>
</evidence>
<dbReference type="RefSeq" id="WP_206004516.1">
    <property type="nucleotide sequence ID" value="NZ_CP070615.1"/>
</dbReference>
<feature type="transmembrane region" description="Helical" evidence="1">
    <location>
        <begin position="6"/>
        <end position="34"/>
    </location>
</feature>
<keyword evidence="1" id="KW-1133">Transmembrane helix</keyword>
<keyword evidence="3" id="KW-1185">Reference proteome</keyword>
<protein>
    <submittedName>
        <fullName evidence="2">Uncharacterized protein</fullName>
    </submittedName>
</protein>